<dbReference type="Proteomes" id="UP001285352">
    <property type="component" value="Unassembled WGS sequence"/>
</dbReference>
<dbReference type="EMBL" id="JAXAVU010000019">
    <property type="protein sequence ID" value="MDX8149681.1"/>
    <property type="molecule type" value="Genomic_DNA"/>
</dbReference>
<accession>A0ABU4VCZ8</accession>
<proteinExistence type="predicted"/>
<protein>
    <submittedName>
        <fullName evidence="1">Uncharacterized protein</fullName>
    </submittedName>
</protein>
<reference evidence="1 2" key="1">
    <citation type="submission" date="2023-11" db="EMBL/GenBank/DDBJ databases">
        <title>Lentzea sokolovensis, sp. nov., Lentzea kristufkii, sp. nov., and Lentzea miocenensis, sp. nov., rare actinobacteria from Sokolov Coal Basin, Miocene lacustrine sediment, Czech Republic.</title>
        <authorList>
            <person name="Lara A."/>
            <person name="Kotroba L."/>
            <person name="Nouioui I."/>
            <person name="Neumann-Schaal M."/>
            <person name="Mast Y."/>
            <person name="Chronakova A."/>
        </authorList>
    </citation>
    <scope>NUCLEOTIDE SEQUENCE [LARGE SCALE GENOMIC DNA]</scope>
    <source>
        <strain evidence="1 2">BCCO 10_0061</strain>
    </source>
</reference>
<evidence type="ECO:0000313" key="1">
    <source>
        <dbReference type="EMBL" id="MDX8149681.1"/>
    </source>
</evidence>
<comment type="caution">
    <text evidence="1">The sequence shown here is derived from an EMBL/GenBank/DDBJ whole genome shotgun (WGS) entry which is preliminary data.</text>
</comment>
<name>A0ABU4VCZ8_9PSEU</name>
<sequence>MIIGSCHAPGVDLCPTCSAPLNGRTVRRPAPDEPLQVRELRRCKTCDHVAWRPESDTGPWSDAGSGPEHDYLFATLQPLPEPWSFIPHGEKAELEAQLRTEVPDEHPLRGKKVIAIARCGGCDEVVYSVEEDPGWFARVHLTWRSAPGSLPWPTTTPLALPLVNSLADHAH</sequence>
<keyword evidence="2" id="KW-1185">Reference proteome</keyword>
<gene>
    <name evidence="1" type="ORF">SK854_46695</name>
</gene>
<dbReference type="RefSeq" id="WP_319981653.1">
    <property type="nucleotide sequence ID" value="NZ_JAXAVU010000019.1"/>
</dbReference>
<evidence type="ECO:0000313" key="2">
    <source>
        <dbReference type="Proteomes" id="UP001285352"/>
    </source>
</evidence>
<organism evidence="1 2">
    <name type="scientific">Lentzea sokolovensis</name>
    <dbReference type="NCBI Taxonomy" id="3095429"/>
    <lineage>
        <taxon>Bacteria</taxon>
        <taxon>Bacillati</taxon>
        <taxon>Actinomycetota</taxon>
        <taxon>Actinomycetes</taxon>
        <taxon>Pseudonocardiales</taxon>
        <taxon>Pseudonocardiaceae</taxon>
        <taxon>Lentzea</taxon>
    </lineage>
</organism>